<feature type="compositionally biased region" description="Polar residues" evidence="2">
    <location>
        <begin position="1079"/>
        <end position="1099"/>
    </location>
</feature>
<feature type="region of interest" description="Disordered" evidence="2">
    <location>
        <begin position="1333"/>
        <end position="1368"/>
    </location>
</feature>
<organism evidence="4 5">
    <name type="scientific">Elysia crispata</name>
    <name type="common">lettuce slug</name>
    <dbReference type="NCBI Taxonomy" id="231223"/>
    <lineage>
        <taxon>Eukaryota</taxon>
        <taxon>Metazoa</taxon>
        <taxon>Spiralia</taxon>
        <taxon>Lophotrochozoa</taxon>
        <taxon>Mollusca</taxon>
        <taxon>Gastropoda</taxon>
        <taxon>Heterobranchia</taxon>
        <taxon>Euthyneura</taxon>
        <taxon>Panpulmonata</taxon>
        <taxon>Sacoglossa</taxon>
        <taxon>Placobranchoidea</taxon>
        <taxon>Plakobranchidae</taxon>
        <taxon>Elysia</taxon>
    </lineage>
</organism>
<dbReference type="Gene3D" id="3.30.160.60">
    <property type="entry name" value="Classic Zinc Finger"/>
    <property type="match status" value="2"/>
</dbReference>
<dbReference type="Proteomes" id="UP001283361">
    <property type="component" value="Unassembled WGS sequence"/>
</dbReference>
<proteinExistence type="predicted"/>
<protein>
    <recommendedName>
        <fullName evidence="3">C2H2-type domain-containing protein</fullName>
    </recommendedName>
</protein>
<feature type="compositionally biased region" description="Polar residues" evidence="2">
    <location>
        <begin position="697"/>
        <end position="709"/>
    </location>
</feature>
<feature type="compositionally biased region" description="Basic and acidic residues" evidence="2">
    <location>
        <begin position="914"/>
        <end position="926"/>
    </location>
</feature>
<feature type="compositionally biased region" description="Polar residues" evidence="2">
    <location>
        <begin position="1592"/>
        <end position="1608"/>
    </location>
</feature>
<evidence type="ECO:0000259" key="3">
    <source>
        <dbReference type="PROSITE" id="PS50157"/>
    </source>
</evidence>
<dbReference type="SMART" id="SM00355">
    <property type="entry name" value="ZnF_C2H2"/>
    <property type="match status" value="7"/>
</dbReference>
<feature type="region of interest" description="Disordered" evidence="2">
    <location>
        <begin position="2035"/>
        <end position="2085"/>
    </location>
</feature>
<dbReference type="InterPro" id="IPR039149">
    <property type="entry name" value="ZNF800"/>
</dbReference>
<feature type="region of interest" description="Disordered" evidence="2">
    <location>
        <begin position="1050"/>
        <end position="1117"/>
    </location>
</feature>
<feature type="compositionally biased region" description="Polar residues" evidence="2">
    <location>
        <begin position="803"/>
        <end position="819"/>
    </location>
</feature>
<keyword evidence="1" id="KW-0862">Zinc</keyword>
<feature type="domain" description="C2H2-type" evidence="3">
    <location>
        <begin position="653"/>
        <end position="681"/>
    </location>
</feature>
<feature type="compositionally biased region" description="Basic and acidic residues" evidence="2">
    <location>
        <begin position="1101"/>
        <end position="1117"/>
    </location>
</feature>
<feature type="compositionally biased region" description="Basic and acidic residues" evidence="2">
    <location>
        <begin position="325"/>
        <end position="363"/>
    </location>
</feature>
<feature type="compositionally biased region" description="Basic and acidic residues" evidence="2">
    <location>
        <begin position="717"/>
        <end position="728"/>
    </location>
</feature>
<reference evidence="4" key="1">
    <citation type="journal article" date="2023" name="G3 (Bethesda)">
        <title>A reference genome for the long-term kleptoplast-retaining sea slug Elysia crispata morphotype clarki.</title>
        <authorList>
            <person name="Eastman K.E."/>
            <person name="Pendleton A.L."/>
            <person name="Shaikh M.A."/>
            <person name="Suttiyut T."/>
            <person name="Ogas R."/>
            <person name="Tomko P."/>
            <person name="Gavelis G."/>
            <person name="Widhalm J.R."/>
            <person name="Wisecaver J.H."/>
        </authorList>
    </citation>
    <scope>NUCLEOTIDE SEQUENCE</scope>
    <source>
        <strain evidence="4">ECLA1</strain>
    </source>
</reference>
<feature type="compositionally biased region" description="Polar residues" evidence="2">
    <location>
        <begin position="1349"/>
        <end position="1361"/>
    </location>
</feature>
<evidence type="ECO:0000256" key="2">
    <source>
        <dbReference type="SAM" id="MobiDB-lite"/>
    </source>
</evidence>
<feature type="region of interest" description="Disordered" evidence="2">
    <location>
        <begin position="793"/>
        <end position="857"/>
    </location>
</feature>
<feature type="compositionally biased region" description="Basic and acidic residues" evidence="2">
    <location>
        <begin position="370"/>
        <end position="402"/>
    </location>
</feature>
<feature type="compositionally biased region" description="Polar residues" evidence="2">
    <location>
        <begin position="971"/>
        <end position="983"/>
    </location>
</feature>
<feature type="compositionally biased region" description="Polar residues" evidence="2">
    <location>
        <begin position="187"/>
        <end position="196"/>
    </location>
</feature>
<dbReference type="SUPFAM" id="SSF57667">
    <property type="entry name" value="beta-beta-alpha zinc fingers"/>
    <property type="match status" value="1"/>
</dbReference>
<feature type="compositionally biased region" description="Polar residues" evidence="2">
    <location>
        <begin position="1249"/>
        <end position="1264"/>
    </location>
</feature>
<feature type="region of interest" description="Disordered" evidence="2">
    <location>
        <begin position="598"/>
        <end position="617"/>
    </location>
</feature>
<accession>A0AAE0Z831</accession>
<keyword evidence="5" id="KW-1185">Reference proteome</keyword>
<dbReference type="PANTHER" id="PTHR21020:SF0">
    <property type="entry name" value="ZINC FINGER PROTEIN 800"/>
    <property type="match status" value="1"/>
</dbReference>
<feature type="compositionally biased region" description="Basic and acidic residues" evidence="2">
    <location>
        <begin position="606"/>
        <end position="617"/>
    </location>
</feature>
<dbReference type="PANTHER" id="PTHR21020">
    <property type="entry name" value="ZINC FINGER PROTEIN 800"/>
    <property type="match status" value="1"/>
</dbReference>
<feature type="compositionally biased region" description="Polar residues" evidence="2">
    <location>
        <begin position="2061"/>
        <end position="2085"/>
    </location>
</feature>
<feature type="compositionally biased region" description="Polar residues" evidence="2">
    <location>
        <begin position="1430"/>
        <end position="1439"/>
    </location>
</feature>
<feature type="compositionally biased region" description="Low complexity" evidence="2">
    <location>
        <begin position="899"/>
        <end position="912"/>
    </location>
</feature>
<feature type="compositionally biased region" description="Basic and acidic residues" evidence="2">
    <location>
        <begin position="1609"/>
        <end position="1620"/>
    </location>
</feature>
<feature type="compositionally biased region" description="Basic and acidic residues" evidence="2">
    <location>
        <begin position="114"/>
        <end position="123"/>
    </location>
</feature>
<feature type="region of interest" description="Disordered" evidence="2">
    <location>
        <begin position="890"/>
        <end position="995"/>
    </location>
</feature>
<keyword evidence="1" id="KW-0863">Zinc-finger</keyword>
<feature type="compositionally biased region" description="Basic and acidic residues" evidence="2">
    <location>
        <begin position="306"/>
        <end position="315"/>
    </location>
</feature>
<feature type="compositionally biased region" description="Polar residues" evidence="2">
    <location>
        <begin position="2150"/>
        <end position="2170"/>
    </location>
</feature>
<feature type="region of interest" description="Disordered" evidence="2">
    <location>
        <begin position="693"/>
        <end position="742"/>
    </location>
</feature>
<feature type="compositionally biased region" description="Basic and acidic residues" evidence="2">
    <location>
        <begin position="446"/>
        <end position="461"/>
    </location>
</feature>
<evidence type="ECO:0000313" key="5">
    <source>
        <dbReference type="Proteomes" id="UP001283361"/>
    </source>
</evidence>
<comment type="caution">
    <text evidence="4">The sequence shown here is derived from an EMBL/GenBank/DDBJ whole genome shotgun (WGS) entry which is preliminary data.</text>
</comment>
<dbReference type="GO" id="GO:0008270">
    <property type="term" value="F:zinc ion binding"/>
    <property type="evidence" value="ECO:0007669"/>
    <property type="project" value="UniProtKB-KW"/>
</dbReference>
<dbReference type="PROSITE" id="PS50157">
    <property type="entry name" value="ZINC_FINGER_C2H2_2"/>
    <property type="match status" value="2"/>
</dbReference>
<feature type="region of interest" description="Disordered" evidence="2">
    <location>
        <begin position="278"/>
        <end position="406"/>
    </location>
</feature>
<evidence type="ECO:0000313" key="4">
    <source>
        <dbReference type="EMBL" id="KAK3764573.1"/>
    </source>
</evidence>
<dbReference type="PROSITE" id="PS00028">
    <property type="entry name" value="ZINC_FINGER_C2H2_1"/>
    <property type="match status" value="3"/>
</dbReference>
<feature type="region of interest" description="Disordered" evidence="2">
    <location>
        <begin position="1430"/>
        <end position="1547"/>
    </location>
</feature>
<feature type="region of interest" description="Disordered" evidence="2">
    <location>
        <begin position="2139"/>
        <end position="2174"/>
    </location>
</feature>
<feature type="region of interest" description="Disordered" evidence="2">
    <location>
        <begin position="446"/>
        <end position="496"/>
    </location>
</feature>
<feature type="region of interest" description="Disordered" evidence="2">
    <location>
        <begin position="1560"/>
        <end position="1670"/>
    </location>
</feature>
<evidence type="ECO:0000256" key="1">
    <source>
        <dbReference type="PROSITE-ProRule" id="PRU00042"/>
    </source>
</evidence>
<name>A0AAE0Z831_9GAST</name>
<feature type="domain" description="C2H2-type" evidence="3">
    <location>
        <begin position="623"/>
        <end position="651"/>
    </location>
</feature>
<keyword evidence="1" id="KW-0479">Metal-binding</keyword>
<feature type="region of interest" description="Disordered" evidence="2">
    <location>
        <begin position="1224"/>
        <end position="1269"/>
    </location>
</feature>
<sequence length="2198" mass="245367">MKPISRRMKQVNREKDGKLVDISQLRQPIKLGGNALDQVLNAVHYGSPEMRTLLQIECNFIFECKVCRGLFRDLPNFISHKRVFCDKSVVEEQWVNLAQVSEEEVVMVESEATDETRSQRSEESTSASACEGDLPTGAASEQVDHPTASSNQQKSSCPLSDSEQVELSAAPQPDPSDSILPGDHKGSSSGSQTVHQPCSHVEKQQHNMTSSGARPSLEDTVQRLQARNAGQFSSLQVYTNAIEKVQRQKESAKVTTIKTTPIPTNRNAIYVDITTKSKQVSEQELTDETKETLYQNMPNLSEEENSVERSEDKEKQSRRKAFPFSKEDRGEVVQRTSKSIEEKKLLKKKEDEPKMYKRDEKQKLNKKKEQKPEDEHRHLEKNEESSGNEITREEKEDNDSNEHMTAVRNRVIQGIPKELIRIGKPRKIYPEPQQLLMNQLREMQDKVKQKAEAEGKTKVMEVSDDENDSDSSSVGILSPTKNDDLTKLSPTSRKSSNLKNGVYKCRMCTYEALDKADCIRHILRKHRYAMRHKSTLAIRSMAVYQSPSKNHAKTKLNSESGNVRSGEAGVQEKEEGLHDFVRKNLQFALQKAEEILKTRQNTNQEQDNRLTRGQRKEEANHPFLCKKCNKVYSSKAVLNFHIGLVHSDTRTYFPCTLCKNVFASLQGVMRHLQSVHHKPSDKVDQMRERLKKKAFSKPNSQCQTQQPGGSRSGAAETFRKRMPEDTVKRISGPSKRQRLDSIQRDKEDFGEIRSIGSIVEAKVSRLSNTSGVASKGADTTQEETQAKQPIVNTNGAKGEKETGNMTPSNKAEINPTLRSSPEKNGPFQHKVHRTEMSTRRSLSPRRSKPQDLLPKPSSYVCRKCKHNFGRKISYDNHIEMCRGGRLNTTPVMSKRKTVHSSASSTSPVQTSTKQDCDKQPERKDQAPSKALLPIQNSVATRSKHRDSSSESQRSTSSDIQTSMKPRARFSRSLSPDRNTQNRKASPAEKSSNREKYLRRQIASFGNLNDGVRGRSRRTVFSKYAKLPSYSGRLEQIKGSKFQINRNKDACQKNESNSKEVAAIPLSSPASTRQDEDSKSTLGMSASTSKNKMNSRQTRSGLKGEHISAWDNGRSKLNEPDLSSSLCTTLMESENTKLSAAYQDDKSIFSRDGELSGLRGTDVTSSSEFIADKSQGKTVQASVEFDRKMIVEERTQKVEAFSHGQINNDFKECTERTSVATATQKNGLCDPLMDDKRSDMKPNFNEEESTNSISSDNVQSNSQNRSNKDYEERVNYEHSQPNNNIGNLKMSSRISPNTKAINKLMDALKQTSVKKVTNRGRSLDDTGLKHLEVKPDLTSKVEGPSEMEETSQPSHTRESLGNSLEGEERQRSESCLLKYEFFEEASEQQISEVSSLKNSDSGANTLQLKTSYEEKDSKEDILCMVAPDLSQASKMSSSHVSGRHADSSDLPWQGTRDKSTASSQIVLIDSEEESDSKNSTLPEGRDNNDTNVMVSDNKHCSQEPSTADQALDSCVRSSPKISNDRQKAFPSSRINAPPKASSSEEETNNHFSLFRKIGPSLESENKSGLNKTESNLNSNNLSNSRFEMHTRSGKQLTEGRSQSIQQDNLKSNEDQKRDLRSRIALNGVKERQGTSGSRSFKTCAAKSRNIEPLSRRKVESPSKQKAQGLPKKSVRIVDYSTSDNGLVKENIRDLNASKTRKKRDKEASRIKSSANRAYVMRSSAGEEKLECFDKAKINRFIDKTKTKCLGCGMKYSKMYNLRRHIISNHLKWTRFRCSLCGCENYDRSHCVRHIKKAHRQALREQPYVPIKSLIINLTKQGSQVRSKKITYSIKRNQESERRQSESIYARPTLSLRRRGRPTLALLSSSSSPSSSSSFQNIPAEVVAHSRKKAVQRNKSDATTEQDACSLGIATPQLDSSRTQHVSQSCTDLPSDLGNGETSCAPGKLTNADVLIKPNRNSSEHLLASNLVLQGSKECIEKSNIFAETHGTVPSPTDALPEVDNLLIGSLSPVASQTPGVTLSKRGMARTQKMVGELGSVQSSSVSKPDKKVAKRPLPALHDNSSSAAQHSKNYTDKNVSSSHDSNMSTSLMDFDINGAVKQDTSAAITSFPQGSSKTDLVCKPIQSAVASPTRSMLCKSVHLPSGDEPSSPDSKNLANTACDQRSRSSSPEYFKIDEKLLDPPVVFIKSLPDKNLPQT</sequence>
<feature type="compositionally biased region" description="Polar residues" evidence="2">
    <location>
        <begin position="147"/>
        <end position="162"/>
    </location>
</feature>
<dbReference type="InterPro" id="IPR036236">
    <property type="entry name" value="Znf_C2H2_sf"/>
</dbReference>
<feature type="compositionally biased region" description="Low complexity" evidence="2">
    <location>
        <begin position="1573"/>
        <end position="1583"/>
    </location>
</feature>
<dbReference type="EMBL" id="JAWDGP010004429">
    <property type="protein sequence ID" value="KAK3764573.1"/>
    <property type="molecule type" value="Genomic_DNA"/>
</dbReference>
<feature type="region of interest" description="Disordered" evidence="2">
    <location>
        <begin position="105"/>
        <end position="215"/>
    </location>
</feature>
<dbReference type="InterPro" id="IPR013087">
    <property type="entry name" value="Znf_C2H2_type"/>
</dbReference>
<gene>
    <name evidence="4" type="ORF">RRG08_066437</name>
</gene>
<feature type="compositionally biased region" description="Basic and acidic residues" evidence="2">
    <location>
        <begin position="1652"/>
        <end position="1661"/>
    </location>
</feature>